<feature type="transmembrane region" description="Helical" evidence="5">
    <location>
        <begin position="128"/>
        <end position="155"/>
    </location>
</feature>
<feature type="transmembrane region" description="Helical" evidence="5">
    <location>
        <begin position="43"/>
        <end position="76"/>
    </location>
</feature>
<dbReference type="AlphaFoldDB" id="A0A9D1G526"/>
<evidence type="ECO:0000256" key="3">
    <source>
        <dbReference type="ARBA" id="ARBA00022989"/>
    </source>
</evidence>
<dbReference type="GO" id="GO:0005315">
    <property type="term" value="F:phosphate transmembrane transporter activity"/>
    <property type="evidence" value="ECO:0007669"/>
    <property type="project" value="TreeGrafter"/>
</dbReference>
<evidence type="ECO:0000313" key="6">
    <source>
        <dbReference type="EMBL" id="HIS97682.1"/>
    </source>
</evidence>
<gene>
    <name evidence="6" type="ORF">IAD42_06880</name>
</gene>
<evidence type="ECO:0000256" key="5">
    <source>
        <dbReference type="SAM" id="Phobius"/>
    </source>
</evidence>
<feature type="transmembrane region" description="Helical" evidence="5">
    <location>
        <begin position="82"/>
        <end position="107"/>
    </location>
</feature>
<dbReference type="GO" id="GO:0005886">
    <property type="term" value="C:plasma membrane"/>
    <property type="evidence" value="ECO:0007669"/>
    <property type="project" value="TreeGrafter"/>
</dbReference>
<dbReference type="EMBL" id="DVJS01000170">
    <property type="protein sequence ID" value="HIS97682.1"/>
    <property type="molecule type" value="Genomic_DNA"/>
</dbReference>
<dbReference type="InterPro" id="IPR001898">
    <property type="entry name" value="SLC13A/DASS"/>
</dbReference>
<evidence type="ECO:0000313" key="7">
    <source>
        <dbReference type="Proteomes" id="UP000886876"/>
    </source>
</evidence>
<keyword evidence="3 5" id="KW-1133">Transmembrane helix</keyword>
<organism evidence="6 7">
    <name type="scientific">Candidatus Scatomorpha pullistercoris</name>
    <dbReference type="NCBI Taxonomy" id="2840929"/>
    <lineage>
        <taxon>Bacteria</taxon>
        <taxon>Bacillati</taxon>
        <taxon>Bacillota</taxon>
        <taxon>Clostridia</taxon>
        <taxon>Eubacteriales</taxon>
        <taxon>Candidatus Scatomorpha</taxon>
    </lineage>
</organism>
<evidence type="ECO:0000256" key="1">
    <source>
        <dbReference type="ARBA" id="ARBA00004141"/>
    </source>
</evidence>
<keyword evidence="2 5" id="KW-0812">Transmembrane</keyword>
<evidence type="ECO:0000256" key="2">
    <source>
        <dbReference type="ARBA" id="ARBA00022692"/>
    </source>
</evidence>
<protein>
    <submittedName>
        <fullName evidence="6">Anion permease</fullName>
    </submittedName>
</protein>
<dbReference type="Proteomes" id="UP000886876">
    <property type="component" value="Unassembled WGS sequence"/>
</dbReference>
<dbReference type="Pfam" id="PF00939">
    <property type="entry name" value="Na_sulph_symp"/>
    <property type="match status" value="1"/>
</dbReference>
<keyword evidence="4 5" id="KW-0472">Membrane</keyword>
<feature type="non-terminal residue" evidence="6">
    <location>
        <position position="226"/>
    </location>
</feature>
<accession>A0A9D1G526</accession>
<comment type="caution">
    <text evidence="6">The sequence shown here is derived from an EMBL/GenBank/DDBJ whole genome shotgun (WGS) entry which is preliminary data.</text>
</comment>
<feature type="transmembrane region" description="Helical" evidence="5">
    <location>
        <begin position="14"/>
        <end position="31"/>
    </location>
</feature>
<name>A0A9D1G526_9FIRM</name>
<dbReference type="PANTHER" id="PTHR10283">
    <property type="entry name" value="SOLUTE CARRIER FAMILY 13 MEMBER"/>
    <property type="match status" value="1"/>
</dbReference>
<feature type="transmembrane region" description="Helical" evidence="5">
    <location>
        <begin position="175"/>
        <end position="197"/>
    </location>
</feature>
<reference evidence="6" key="2">
    <citation type="journal article" date="2021" name="PeerJ">
        <title>Extensive microbial diversity within the chicken gut microbiome revealed by metagenomics and culture.</title>
        <authorList>
            <person name="Gilroy R."/>
            <person name="Ravi A."/>
            <person name="Getino M."/>
            <person name="Pursley I."/>
            <person name="Horton D.L."/>
            <person name="Alikhan N.F."/>
            <person name="Baker D."/>
            <person name="Gharbi K."/>
            <person name="Hall N."/>
            <person name="Watson M."/>
            <person name="Adriaenssens E.M."/>
            <person name="Foster-Nyarko E."/>
            <person name="Jarju S."/>
            <person name="Secka A."/>
            <person name="Antonio M."/>
            <person name="Oren A."/>
            <person name="Chaudhuri R.R."/>
            <person name="La Ragione R."/>
            <person name="Hildebrand F."/>
            <person name="Pallen M.J."/>
        </authorList>
    </citation>
    <scope>NUCLEOTIDE SEQUENCE</scope>
    <source>
        <strain evidence="6">ChiHecec3B27-6122</strain>
    </source>
</reference>
<sequence length="226" mass="23661">MANSPKSKDGLKRAIYLILIFGGFAILRNFVPSGLDQAGWDGFLVLFVAVLLWLTEAVPMAITAIFVLFFGAWVGFEAEGTILAGFSGTGTIFLLGAMVIGQIFTKVGLGKRISLYLLPMFGNKPKAVLLAVMLGTCVVSMFLADIPTALIFFSICTPLLEQNGCMPGKSKFGKAIMLGIPVGAAVGGIGTPAGSGMNAVTMSLLKSICDVEISFAQWSLVGVPVA</sequence>
<evidence type="ECO:0000256" key="4">
    <source>
        <dbReference type="ARBA" id="ARBA00023136"/>
    </source>
</evidence>
<comment type="subcellular location">
    <subcellularLocation>
        <location evidence="1">Membrane</location>
        <topology evidence="1">Multi-pass membrane protein</topology>
    </subcellularLocation>
</comment>
<proteinExistence type="predicted"/>
<reference evidence="6" key="1">
    <citation type="submission" date="2020-10" db="EMBL/GenBank/DDBJ databases">
        <authorList>
            <person name="Gilroy R."/>
        </authorList>
    </citation>
    <scope>NUCLEOTIDE SEQUENCE</scope>
    <source>
        <strain evidence="6">ChiHecec3B27-6122</strain>
    </source>
</reference>
<dbReference type="PANTHER" id="PTHR10283:SF92">
    <property type="entry name" value="LOW-AFFINITY PHOSPHATE TRANSPORTER PHO91"/>
    <property type="match status" value="1"/>
</dbReference>